<dbReference type="Proteomes" id="UP000054166">
    <property type="component" value="Unassembled WGS sequence"/>
</dbReference>
<sequence>MPFLGLCGGIATVPAMISPLYGGNIFWYLRNNPQVDHLEILIGIACGLCHLHSKNIIHGDFDGVRSFPASVMLL</sequence>
<reference evidence="2" key="2">
    <citation type="submission" date="2015-01" db="EMBL/GenBank/DDBJ databases">
        <title>Evolutionary Origins and Diversification of the Mycorrhizal Mutualists.</title>
        <authorList>
            <consortium name="DOE Joint Genome Institute"/>
            <consortium name="Mycorrhizal Genomics Consortium"/>
            <person name="Kohler A."/>
            <person name="Kuo A."/>
            <person name="Nagy L.G."/>
            <person name="Floudas D."/>
            <person name="Copeland A."/>
            <person name="Barry K.W."/>
            <person name="Cichocki N."/>
            <person name="Veneault-Fourrey C."/>
            <person name="LaButti K."/>
            <person name="Lindquist E.A."/>
            <person name="Lipzen A."/>
            <person name="Lundell T."/>
            <person name="Morin E."/>
            <person name="Murat C."/>
            <person name="Riley R."/>
            <person name="Ohm R."/>
            <person name="Sun H."/>
            <person name="Tunlid A."/>
            <person name="Henrissat B."/>
            <person name="Grigoriev I.V."/>
            <person name="Hibbett D.S."/>
            <person name="Martin F."/>
        </authorList>
    </citation>
    <scope>NUCLEOTIDE SEQUENCE [LARGE SCALE GENOMIC DNA]</scope>
    <source>
        <strain evidence="2">F 1598</strain>
    </source>
</reference>
<name>A0A0C3F8I1_PILCF</name>
<evidence type="ECO:0008006" key="3">
    <source>
        <dbReference type="Google" id="ProtNLM"/>
    </source>
</evidence>
<dbReference type="InterPro" id="IPR011009">
    <property type="entry name" value="Kinase-like_dom_sf"/>
</dbReference>
<reference evidence="1 2" key="1">
    <citation type="submission" date="2014-04" db="EMBL/GenBank/DDBJ databases">
        <authorList>
            <consortium name="DOE Joint Genome Institute"/>
            <person name="Kuo A."/>
            <person name="Tarkka M."/>
            <person name="Buscot F."/>
            <person name="Kohler A."/>
            <person name="Nagy L.G."/>
            <person name="Floudas D."/>
            <person name="Copeland A."/>
            <person name="Barry K.W."/>
            <person name="Cichocki N."/>
            <person name="Veneault-Fourrey C."/>
            <person name="LaButti K."/>
            <person name="Lindquist E.A."/>
            <person name="Lipzen A."/>
            <person name="Lundell T."/>
            <person name="Morin E."/>
            <person name="Murat C."/>
            <person name="Sun H."/>
            <person name="Tunlid A."/>
            <person name="Henrissat B."/>
            <person name="Grigoriev I.V."/>
            <person name="Hibbett D.S."/>
            <person name="Martin F."/>
            <person name="Nordberg H.P."/>
            <person name="Cantor M.N."/>
            <person name="Hua S.X."/>
        </authorList>
    </citation>
    <scope>NUCLEOTIDE SEQUENCE [LARGE SCALE GENOMIC DNA]</scope>
    <source>
        <strain evidence="1 2">F 1598</strain>
    </source>
</reference>
<dbReference type="SUPFAM" id="SSF56112">
    <property type="entry name" value="Protein kinase-like (PK-like)"/>
    <property type="match status" value="1"/>
</dbReference>
<dbReference type="InParanoid" id="A0A0C3F8I1"/>
<accession>A0A0C3F8I1</accession>
<gene>
    <name evidence="1" type="ORF">PILCRDRAFT_821903</name>
</gene>
<dbReference type="AlphaFoldDB" id="A0A0C3F8I1"/>
<protein>
    <recommendedName>
        <fullName evidence="3">Protein kinase domain-containing protein</fullName>
    </recommendedName>
</protein>
<dbReference type="Gene3D" id="1.10.510.10">
    <property type="entry name" value="Transferase(Phosphotransferase) domain 1"/>
    <property type="match status" value="1"/>
</dbReference>
<organism evidence="1 2">
    <name type="scientific">Piloderma croceum (strain F 1598)</name>
    <dbReference type="NCBI Taxonomy" id="765440"/>
    <lineage>
        <taxon>Eukaryota</taxon>
        <taxon>Fungi</taxon>
        <taxon>Dikarya</taxon>
        <taxon>Basidiomycota</taxon>
        <taxon>Agaricomycotina</taxon>
        <taxon>Agaricomycetes</taxon>
        <taxon>Agaricomycetidae</taxon>
        <taxon>Atheliales</taxon>
        <taxon>Atheliaceae</taxon>
        <taxon>Piloderma</taxon>
    </lineage>
</organism>
<dbReference type="EMBL" id="KN833001">
    <property type="protein sequence ID" value="KIM81065.1"/>
    <property type="molecule type" value="Genomic_DNA"/>
</dbReference>
<proteinExistence type="predicted"/>
<evidence type="ECO:0000313" key="2">
    <source>
        <dbReference type="Proteomes" id="UP000054166"/>
    </source>
</evidence>
<dbReference type="HOGENOM" id="CLU_2688679_0_0_1"/>
<keyword evidence="2" id="KW-1185">Reference proteome</keyword>
<evidence type="ECO:0000313" key="1">
    <source>
        <dbReference type="EMBL" id="KIM81065.1"/>
    </source>
</evidence>